<feature type="transmembrane region" description="Helical" evidence="12">
    <location>
        <begin position="33"/>
        <end position="53"/>
    </location>
</feature>
<evidence type="ECO:0000256" key="6">
    <source>
        <dbReference type="ARBA" id="ARBA00023002"/>
    </source>
</evidence>
<evidence type="ECO:0000256" key="1">
    <source>
        <dbReference type="ARBA" id="ARBA00001971"/>
    </source>
</evidence>
<name>A0A8J9Z8Q5_BRALA</name>
<dbReference type="Gene3D" id="1.10.630.10">
    <property type="entry name" value="Cytochrome P450"/>
    <property type="match status" value="1"/>
</dbReference>
<dbReference type="PROSITE" id="PS00086">
    <property type="entry name" value="CYTOCHROME_P450"/>
    <property type="match status" value="1"/>
</dbReference>
<dbReference type="FunFam" id="1.10.630.10:FF:000182">
    <property type="entry name" value="Cytochrome P450 3A4"/>
    <property type="match status" value="1"/>
</dbReference>
<evidence type="ECO:0000313" key="14">
    <source>
        <dbReference type="Proteomes" id="UP000838412"/>
    </source>
</evidence>
<dbReference type="InterPro" id="IPR017972">
    <property type="entry name" value="Cyt_P450_CS"/>
</dbReference>
<dbReference type="Pfam" id="PF00067">
    <property type="entry name" value="p450"/>
    <property type="match status" value="1"/>
</dbReference>
<sequence length="327" mass="36974">MDVIYSTAFGVEVDSLHTPDHPFVTNAKAMLDFNLFSISMIIMFVFPQLGKFLERFGMSVYPKKTVKFFSGAVDNVIDIRKDGSSAAKPVDFIQLMMKAHNEDLDKNVSSDVIKHGVSKKEIKGNGILFWAAGYDTTANTLALTAYNLAVHQEVQDKAVQEVDTIIAKRGKIDYEAANELSYLETCINETLRMFPASQRFDRVCKTDTEVNGLHIPGGTIVTFPVWAIHYDADIWPEPEKFKPERFSKEEKEARDPYAFLPFGAGPRNCLGMRLAMLELKFALAKTLQEFRFETSEKTEIPVRIKNTMGNQIEGDVWLRVEARSHDV</sequence>
<dbReference type="PANTHER" id="PTHR24302:SF15">
    <property type="entry name" value="FATTY-ACID PEROXYGENASE"/>
    <property type="match status" value="1"/>
</dbReference>
<keyword evidence="7 10" id="KW-0408">Iron</keyword>
<dbReference type="GO" id="GO:0020037">
    <property type="term" value="F:heme binding"/>
    <property type="evidence" value="ECO:0007669"/>
    <property type="project" value="InterPro"/>
</dbReference>
<keyword evidence="12" id="KW-0812">Transmembrane</keyword>
<comment type="similarity">
    <text evidence="2 11">Belongs to the cytochrome P450 family.</text>
</comment>
<dbReference type="GO" id="GO:0008395">
    <property type="term" value="F:steroid hydroxylase activity"/>
    <property type="evidence" value="ECO:0007669"/>
    <property type="project" value="TreeGrafter"/>
</dbReference>
<evidence type="ECO:0000256" key="11">
    <source>
        <dbReference type="RuleBase" id="RU000461"/>
    </source>
</evidence>
<dbReference type="EC" id="1.14.14.1" evidence="3"/>
<evidence type="ECO:0000256" key="10">
    <source>
        <dbReference type="PIRSR" id="PIRSR602401-1"/>
    </source>
</evidence>
<reference evidence="13" key="1">
    <citation type="submission" date="2022-01" db="EMBL/GenBank/DDBJ databases">
        <authorList>
            <person name="Braso-Vives M."/>
        </authorList>
    </citation>
    <scope>NUCLEOTIDE SEQUENCE</scope>
</reference>
<keyword evidence="12" id="KW-1133">Transmembrane helix</keyword>
<dbReference type="Proteomes" id="UP000838412">
    <property type="component" value="Chromosome 18"/>
</dbReference>
<evidence type="ECO:0000256" key="12">
    <source>
        <dbReference type="SAM" id="Phobius"/>
    </source>
</evidence>
<organism evidence="13 14">
    <name type="scientific">Branchiostoma lanceolatum</name>
    <name type="common">Common lancelet</name>
    <name type="synonym">Amphioxus lanceolatum</name>
    <dbReference type="NCBI Taxonomy" id="7740"/>
    <lineage>
        <taxon>Eukaryota</taxon>
        <taxon>Metazoa</taxon>
        <taxon>Chordata</taxon>
        <taxon>Cephalochordata</taxon>
        <taxon>Leptocardii</taxon>
        <taxon>Amphioxiformes</taxon>
        <taxon>Branchiostomatidae</taxon>
        <taxon>Branchiostoma</taxon>
    </lineage>
</organism>
<evidence type="ECO:0000256" key="5">
    <source>
        <dbReference type="ARBA" id="ARBA00022723"/>
    </source>
</evidence>
<proteinExistence type="inferred from homology"/>
<evidence type="ECO:0000256" key="4">
    <source>
        <dbReference type="ARBA" id="ARBA00022617"/>
    </source>
</evidence>
<dbReference type="GO" id="GO:0016712">
    <property type="term" value="F:oxidoreductase activity, acting on paired donors, with incorporation or reduction of molecular oxygen, reduced flavin or flavoprotein as one donor, and incorporation of one atom of oxygen"/>
    <property type="evidence" value="ECO:0007669"/>
    <property type="project" value="UniProtKB-EC"/>
</dbReference>
<feature type="binding site" description="axial binding residue" evidence="10">
    <location>
        <position position="269"/>
    </location>
    <ligand>
        <name>heme</name>
        <dbReference type="ChEBI" id="CHEBI:30413"/>
    </ligand>
    <ligandPart>
        <name>Fe</name>
        <dbReference type="ChEBI" id="CHEBI:18248"/>
    </ligandPart>
</feature>
<dbReference type="PRINTS" id="PR00463">
    <property type="entry name" value="EP450I"/>
</dbReference>
<dbReference type="GO" id="GO:0005506">
    <property type="term" value="F:iron ion binding"/>
    <property type="evidence" value="ECO:0007669"/>
    <property type="project" value="InterPro"/>
</dbReference>
<dbReference type="InterPro" id="IPR002401">
    <property type="entry name" value="Cyt_P450_E_grp-I"/>
</dbReference>
<keyword evidence="6 11" id="KW-0560">Oxidoreductase</keyword>
<keyword evidence="4 10" id="KW-0349">Heme</keyword>
<dbReference type="InterPro" id="IPR001128">
    <property type="entry name" value="Cyt_P450"/>
</dbReference>
<dbReference type="PANTHER" id="PTHR24302">
    <property type="entry name" value="CYTOCHROME P450 FAMILY 3"/>
    <property type="match status" value="1"/>
</dbReference>
<evidence type="ECO:0000313" key="13">
    <source>
        <dbReference type="EMBL" id="CAH1249928.1"/>
    </source>
</evidence>
<evidence type="ECO:0000256" key="3">
    <source>
        <dbReference type="ARBA" id="ARBA00012109"/>
    </source>
</evidence>
<keyword evidence="8 11" id="KW-0503">Monooxygenase</keyword>
<dbReference type="InterPro" id="IPR050705">
    <property type="entry name" value="Cytochrome_P450_3A"/>
</dbReference>
<keyword evidence="14" id="KW-1185">Reference proteome</keyword>
<dbReference type="PRINTS" id="PR00385">
    <property type="entry name" value="P450"/>
</dbReference>
<evidence type="ECO:0000256" key="7">
    <source>
        <dbReference type="ARBA" id="ARBA00023004"/>
    </source>
</evidence>
<evidence type="ECO:0000256" key="8">
    <source>
        <dbReference type="ARBA" id="ARBA00023033"/>
    </source>
</evidence>
<evidence type="ECO:0000256" key="9">
    <source>
        <dbReference type="ARBA" id="ARBA00043906"/>
    </source>
</evidence>
<dbReference type="AlphaFoldDB" id="A0A8J9Z8Q5"/>
<gene>
    <name evidence="13" type="primary">CYP3A7</name>
    <name evidence="13" type="ORF">BLAG_LOCUS10861</name>
</gene>
<dbReference type="SUPFAM" id="SSF48264">
    <property type="entry name" value="Cytochrome P450"/>
    <property type="match status" value="1"/>
</dbReference>
<comment type="cofactor">
    <cofactor evidence="1 10">
        <name>heme</name>
        <dbReference type="ChEBI" id="CHEBI:30413"/>
    </cofactor>
</comment>
<dbReference type="OrthoDB" id="1470350at2759"/>
<dbReference type="InterPro" id="IPR036396">
    <property type="entry name" value="Cyt_P450_sf"/>
</dbReference>
<comment type="function">
    <text evidence="9">Cytochromes P450 are a group of heme-thiolate monooxygenases. They oxidize a variety of structurally unrelated compounds, including steroids, fatty acids, and xenobiotics.</text>
</comment>
<protein>
    <recommendedName>
        <fullName evidence="3">unspecific monooxygenase</fullName>
        <ecNumber evidence="3">1.14.14.1</ecNumber>
    </recommendedName>
</protein>
<accession>A0A8J9Z8Q5</accession>
<evidence type="ECO:0000256" key="2">
    <source>
        <dbReference type="ARBA" id="ARBA00010617"/>
    </source>
</evidence>
<keyword evidence="12" id="KW-0472">Membrane</keyword>
<dbReference type="EMBL" id="OV696703">
    <property type="protein sequence ID" value="CAH1249928.1"/>
    <property type="molecule type" value="Genomic_DNA"/>
</dbReference>
<keyword evidence="5 10" id="KW-0479">Metal-binding</keyword>